<keyword evidence="3" id="KW-0548">Nucleotidyltransferase</keyword>
<feature type="transmembrane region" description="Helical" evidence="1">
    <location>
        <begin position="254"/>
        <end position="274"/>
    </location>
</feature>
<feature type="domain" description="GGDEF" evidence="2">
    <location>
        <begin position="317"/>
        <end position="450"/>
    </location>
</feature>
<dbReference type="CDD" id="cd01949">
    <property type="entry name" value="GGDEF"/>
    <property type="match status" value="1"/>
</dbReference>
<dbReference type="OrthoDB" id="9812260at2"/>
<dbReference type="InterPro" id="IPR029787">
    <property type="entry name" value="Nucleotide_cyclase"/>
</dbReference>
<keyword evidence="1" id="KW-0812">Transmembrane</keyword>
<dbReference type="InterPro" id="IPR052163">
    <property type="entry name" value="DGC-Regulatory_Protein"/>
</dbReference>
<name>A0A1Y5T8V7_9RHOB</name>
<dbReference type="SUPFAM" id="SSF55073">
    <property type="entry name" value="Nucleotide cyclase"/>
    <property type="match status" value="1"/>
</dbReference>
<dbReference type="Proteomes" id="UP000193623">
    <property type="component" value="Unassembled WGS sequence"/>
</dbReference>
<feature type="transmembrane region" description="Helical" evidence="1">
    <location>
        <begin position="12"/>
        <end position="33"/>
    </location>
</feature>
<dbReference type="PROSITE" id="PS50887">
    <property type="entry name" value="GGDEF"/>
    <property type="match status" value="1"/>
</dbReference>
<keyword evidence="4" id="KW-1185">Reference proteome</keyword>
<proteinExistence type="predicted"/>
<gene>
    <name evidence="3" type="primary">yeaP</name>
    <name evidence="3" type="ORF">PSJ8397_03059</name>
</gene>
<keyword evidence="1" id="KW-0472">Membrane</keyword>
<dbReference type="SMART" id="SM00267">
    <property type="entry name" value="GGDEF"/>
    <property type="match status" value="1"/>
</dbReference>
<reference evidence="3 4" key="1">
    <citation type="submission" date="2017-03" db="EMBL/GenBank/DDBJ databases">
        <authorList>
            <person name="Afonso C.L."/>
            <person name="Miller P.J."/>
            <person name="Scott M.A."/>
            <person name="Spackman E."/>
            <person name="Goraichik I."/>
            <person name="Dimitrov K.M."/>
            <person name="Suarez D.L."/>
            <person name="Swayne D.E."/>
        </authorList>
    </citation>
    <scope>NUCLEOTIDE SEQUENCE [LARGE SCALE GENOMIC DNA]</scope>
    <source>
        <strain evidence="3 4">CECT 8397</strain>
    </source>
</reference>
<dbReference type="InterPro" id="IPR043128">
    <property type="entry name" value="Rev_trsase/Diguanyl_cyclase"/>
</dbReference>
<dbReference type="Gene3D" id="3.30.70.270">
    <property type="match status" value="1"/>
</dbReference>
<dbReference type="PANTHER" id="PTHR46663:SF2">
    <property type="entry name" value="GGDEF DOMAIN-CONTAINING PROTEIN"/>
    <property type="match status" value="1"/>
</dbReference>
<evidence type="ECO:0000256" key="1">
    <source>
        <dbReference type="SAM" id="Phobius"/>
    </source>
</evidence>
<keyword evidence="3" id="KW-0808">Transferase</keyword>
<keyword evidence="1" id="KW-1133">Transmembrane helix</keyword>
<evidence type="ECO:0000259" key="2">
    <source>
        <dbReference type="PROSITE" id="PS50887"/>
    </source>
</evidence>
<accession>A0A1Y5T8V7</accession>
<dbReference type="RefSeq" id="WP_085865454.1">
    <property type="nucleotide sequence ID" value="NZ_FWFT01000006.1"/>
</dbReference>
<evidence type="ECO:0000313" key="4">
    <source>
        <dbReference type="Proteomes" id="UP000193623"/>
    </source>
</evidence>
<dbReference type="NCBIfam" id="TIGR00254">
    <property type="entry name" value="GGDEF"/>
    <property type="match status" value="1"/>
</dbReference>
<dbReference type="EC" id="2.7.7.65" evidence="3"/>
<dbReference type="InterPro" id="IPR007892">
    <property type="entry name" value="CHASE4"/>
</dbReference>
<sequence>MKLKRNDARWIILMDVLTSFVAIAALWGAVVWLTTVANNMAQNQSRALMQSKLETVSTDLSAVVRFIGFWDAAADWASLRDDQAVAANIGSTASERGPFDFVYILDSLGTPIYAFESGERVVGEFYTNYELVNVARAAVRTTPIEPYTTVSGFVMSEDRLAMMSAGRIQAMDPAATERELAPVLIGARWFTEQDIIKIGEAIGVDGLQVEYWNSVRRPGTIRTPLLDISDRAIAYVSWIAPRPGDVLFDAAKPVLLLLSLIIFAASFFVGRTAARQTSAIVKQMTLARTDSMTGLMNRNGLERRLSDPDVMDAIRLGHAAVIYFDLNSFKPLNDKFGHAAGDVALTMVGKRLVQSTRRGDLVARVGGDEFLAVVFDENATSAAEAYVQRIDQKMLDPIRYDGEDIRLSLSHGISVAHPNSTWEEIVREADVRMYEHKSTLKAARMPSAVA</sequence>
<dbReference type="Pfam" id="PF05228">
    <property type="entry name" value="CHASE4"/>
    <property type="match status" value="1"/>
</dbReference>
<dbReference type="GO" id="GO:0052621">
    <property type="term" value="F:diguanylate cyclase activity"/>
    <property type="evidence" value="ECO:0007669"/>
    <property type="project" value="UniProtKB-EC"/>
</dbReference>
<dbReference type="EMBL" id="FWFT01000006">
    <property type="protein sequence ID" value="SLN58226.1"/>
    <property type="molecule type" value="Genomic_DNA"/>
</dbReference>
<dbReference type="Pfam" id="PF00990">
    <property type="entry name" value="GGDEF"/>
    <property type="match status" value="1"/>
</dbReference>
<evidence type="ECO:0000313" key="3">
    <source>
        <dbReference type="EMBL" id="SLN58226.1"/>
    </source>
</evidence>
<dbReference type="PANTHER" id="PTHR46663">
    <property type="entry name" value="DIGUANYLATE CYCLASE DGCT-RELATED"/>
    <property type="match status" value="1"/>
</dbReference>
<dbReference type="AlphaFoldDB" id="A0A1Y5T8V7"/>
<protein>
    <submittedName>
        <fullName evidence="3">Putative diguanylate cyclase YeaP</fullName>
        <ecNumber evidence="3">2.7.7.65</ecNumber>
    </submittedName>
</protein>
<dbReference type="InterPro" id="IPR000160">
    <property type="entry name" value="GGDEF_dom"/>
</dbReference>
<organism evidence="3 4">
    <name type="scientific">Pseudooctadecabacter jejudonensis</name>
    <dbReference type="NCBI Taxonomy" id="1391910"/>
    <lineage>
        <taxon>Bacteria</taxon>
        <taxon>Pseudomonadati</taxon>
        <taxon>Pseudomonadota</taxon>
        <taxon>Alphaproteobacteria</taxon>
        <taxon>Rhodobacterales</taxon>
        <taxon>Paracoccaceae</taxon>
        <taxon>Pseudooctadecabacter</taxon>
    </lineage>
</organism>